<dbReference type="EC" id="3.6.1.66" evidence="10"/>
<proteinExistence type="inferred from homology"/>
<protein>
    <recommendedName>
        <fullName evidence="10">dITP/XTP pyrophosphatase</fullName>
        <ecNumber evidence="10">3.6.1.66</ecNumber>
    </recommendedName>
    <alternativeName>
        <fullName evidence="10">Non-canonical purine NTP pyrophosphatase</fullName>
    </alternativeName>
    <alternativeName>
        <fullName evidence="10">Non-standard purine NTP pyrophosphatase</fullName>
    </alternativeName>
    <alternativeName>
        <fullName evidence="10">Nucleoside-triphosphate diphosphatase</fullName>
    </alternativeName>
    <alternativeName>
        <fullName evidence="10">Nucleoside-triphosphate pyrophosphatase</fullName>
        <shortName evidence="10">NTPase</shortName>
    </alternativeName>
</protein>
<dbReference type="AlphaFoldDB" id="A0A1Y0L0Y4"/>
<dbReference type="GO" id="GO:0009146">
    <property type="term" value="P:purine nucleoside triphosphate catabolic process"/>
    <property type="evidence" value="ECO:0007669"/>
    <property type="project" value="UniProtKB-UniRule"/>
</dbReference>
<dbReference type="CDD" id="cd00515">
    <property type="entry name" value="HAM1"/>
    <property type="match status" value="1"/>
</dbReference>
<dbReference type="PANTHER" id="PTHR11067:SF9">
    <property type="entry name" value="INOSINE TRIPHOSPHATE PYROPHOSPHATASE"/>
    <property type="match status" value="1"/>
</dbReference>
<dbReference type="Pfam" id="PF01725">
    <property type="entry name" value="Ham1p_like"/>
    <property type="match status" value="1"/>
</dbReference>
<comment type="cofactor">
    <cofactor evidence="10">
        <name>Mg(2+)</name>
        <dbReference type="ChEBI" id="CHEBI:18420"/>
    </cofactor>
    <text evidence="10">Binds 1 Mg(2+) ion per subunit.</text>
</comment>
<feature type="binding site" evidence="10">
    <location>
        <begin position="8"/>
        <end position="13"/>
    </location>
    <ligand>
        <name>substrate</name>
    </ligand>
</feature>
<comment type="catalytic activity">
    <reaction evidence="9 10">
        <text>XTP + H2O = XMP + diphosphate + H(+)</text>
        <dbReference type="Rhea" id="RHEA:28610"/>
        <dbReference type="ChEBI" id="CHEBI:15377"/>
        <dbReference type="ChEBI" id="CHEBI:15378"/>
        <dbReference type="ChEBI" id="CHEBI:33019"/>
        <dbReference type="ChEBI" id="CHEBI:57464"/>
        <dbReference type="ChEBI" id="CHEBI:61314"/>
        <dbReference type="EC" id="3.6.1.66"/>
    </reaction>
</comment>
<keyword evidence="5 10" id="KW-0378">Hydrolase</keyword>
<feature type="active site" description="Proton acceptor" evidence="10">
    <location>
        <position position="69"/>
    </location>
</feature>
<evidence type="ECO:0000256" key="2">
    <source>
        <dbReference type="ARBA" id="ARBA00011738"/>
    </source>
</evidence>
<dbReference type="NCBIfam" id="TIGR00042">
    <property type="entry name" value="RdgB/HAM1 family non-canonical purine NTP pyrophosphatase"/>
    <property type="match status" value="1"/>
</dbReference>
<keyword evidence="7 10" id="KW-0546">Nucleotide metabolism</keyword>
<comment type="function">
    <text evidence="10">Pyrophosphatase that catalyzes the hydrolysis of nucleoside triphosphates to their monophosphate derivatives, with a high preference for the non-canonical purine nucleotides XTP (xanthosine triphosphate), dITP (deoxyinosine triphosphate) and ITP. Seems to function as a house-cleaning enzyme that removes non-canonical purine nucleotides from the nucleotide pool, thus preventing their incorporation into DNA/RNA and avoiding chromosomal lesions.</text>
</comment>
<dbReference type="HAMAP" id="MF_01405">
    <property type="entry name" value="Non_canon_purine_NTPase"/>
    <property type="match status" value="1"/>
</dbReference>
<dbReference type="FunFam" id="3.90.950.10:FF:000001">
    <property type="entry name" value="dITP/XTP pyrophosphatase"/>
    <property type="match status" value="1"/>
</dbReference>
<comment type="similarity">
    <text evidence="1 10 11">Belongs to the HAM1 NTPase family.</text>
</comment>
<evidence type="ECO:0000256" key="5">
    <source>
        <dbReference type="ARBA" id="ARBA00022801"/>
    </source>
</evidence>
<evidence type="ECO:0000313" key="13">
    <source>
        <dbReference type="Proteomes" id="UP000231179"/>
    </source>
</evidence>
<dbReference type="GO" id="GO:0005829">
    <property type="term" value="C:cytosol"/>
    <property type="evidence" value="ECO:0007669"/>
    <property type="project" value="TreeGrafter"/>
</dbReference>
<keyword evidence="3 10" id="KW-0479">Metal-binding</keyword>
<gene>
    <name evidence="12" type="primary">rdgB</name>
    <name evidence="12" type="ORF">SCLAR_v1c07450</name>
</gene>
<dbReference type="OrthoDB" id="9807456at2"/>
<dbReference type="KEGG" id="scla:SCLARK_001103"/>
<name>A0A1Y0L0Y4_9MOLU</name>
<feature type="binding site" evidence="10">
    <location>
        <position position="179"/>
    </location>
    <ligand>
        <name>substrate</name>
    </ligand>
</feature>
<comment type="catalytic activity">
    <reaction evidence="8 10">
        <text>dITP + H2O = dIMP + diphosphate + H(+)</text>
        <dbReference type="Rhea" id="RHEA:28342"/>
        <dbReference type="ChEBI" id="CHEBI:15377"/>
        <dbReference type="ChEBI" id="CHEBI:15378"/>
        <dbReference type="ChEBI" id="CHEBI:33019"/>
        <dbReference type="ChEBI" id="CHEBI:61194"/>
        <dbReference type="ChEBI" id="CHEBI:61382"/>
        <dbReference type="EC" id="3.6.1.66"/>
    </reaction>
</comment>
<comment type="subunit">
    <text evidence="2 10">Homodimer.</text>
</comment>
<keyword evidence="4 10" id="KW-0547">Nucleotide-binding</keyword>
<evidence type="ECO:0000256" key="11">
    <source>
        <dbReference type="RuleBase" id="RU003781"/>
    </source>
</evidence>
<evidence type="ECO:0000256" key="8">
    <source>
        <dbReference type="ARBA" id="ARBA00051875"/>
    </source>
</evidence>
<feature type="binding site" evidence="10">
    <location>
        <begin position="156"/>
        <end position="159"/>
    </location>
    <ligand>
        <name>substrate</name>
    </ligand>
</feature>
<comment type="caution">
    <text evidence="10">Lacks conserved residue(s) required for the propagation of feature annotation.</text>
</comment>
<evidence type="ECO:0000256" key="1">
    <source>
        <dbReference type="ARBA" id="ARBA00008023"/>
    </source>
</evidence>
<reference evidence="12 13" key="1">
    <citation type="submission" date="2017-11" db="EMBL/GenBank/DDBJ databases">
        <title>Complete genome sequence of Spiroplasma clarkii CN-5 (DSM 19994).</title>
        <authorList>
            <person name="Tsai Y.-M."/>
            <person name="Chang A."/>
            <person name="Lo W.-S."/>
            <person name="Kuo C.-H."/>
        </authorList>
    </citation>
    <scope>NUCLEOTIDE SEQUENCE [LARGE SCALE GENOMIC DNA]</scope>
    <source>
        <strain evidence="12 13">CN-5</strain>
    </source>
</reference>
<accession>A0A1Y0L0Y4</accession>
<evidence type="ECO:0000256" key="6">
    <source>
        <dbReference type="ARBA" id="ARBA00022842"/>
    </source>
</evidence>
<dbReference type="GO" id="GO:0017111">
    <property type="term" value="F:ribonucleoside triphosphate phosphatase activity"/>
    <property type="evidence" value="ECO:0007669"/>
    <property type="project" value="InterPro"/>
</dbReference>
<feature type="binding site" evidence="10">
    <location>
        <position position="70"/>
    </location>
    <ligand>
        <name>substrate</name>
    </ligand>
</feature>
<dbReference type="InterPro" id="IPR020922">
    <property type="entry name" value="dITP/XTP_pyrophosphatase"/>
</dbReference>
<dbReference type="RefSeq" id="WP_100254600.1">
    <property type="nucleotide sequence ID" value="NZ_CP015819.1"/>
</dbReference>
<dbReference type="EMBL" id="CP024870">
    <property type="protein sequence ID" value="ATX71062.1"/>
    <property type="molecule type" value="Genomic_DNA"/>
</dbReference>
<dbReference type="GO" id="GO:0035870">
    <property type="term" value="F:dITP diphosphatase activity"/>
    <property type="evidence" value="ECO:0007669"/>
    <property type="project" value="UniProtKB-UniRule"/>
</dbReference>
<evidence type="ECO:0000313" key="12">
    <source>
        <dbReference type="EMBL" id="ATX71062.1"/>
    </source>
</evidence>
<dbReference type="Proteomes" id="UP000231179">
    <property type="component" value="Chromosome"/>
</dbReference>
<dbReference type="GO" id="GO:0046872">
    <property type="term" value="F:metal ion binding"/>
    <property type="evidence" value="ECO:0007669"/>
    <property type="project" value="UniProtKB-KW"/>
</dbReference>
<sequence>MLTIWFASTNLGKITELKYLLPNYEIKSILDLPEVIDIAETGATFEENALIKAQFLSSLLPGELILADDSGICIDGLGGFPGIYSARWASPETDWVKIVDKLLTKMHLAGLNSKQQRSAFFQSTLVFIDPTQQICQFFTGKIIGSIAFAQKGTNGFAYDTVFMPITSSKTYAQMEFEEKQNSSHRVESIKLLNEFLSRNY</sequence>
<evidence type="ECO:0000256" key="3">
    <source>
        <dbReference type="ARBA" id="ARBA00022723"/>
    </source>
</evidence>
<organism evidence="12 13">
    <name type="scientific">Spiroplasma clarkii</name>
    <dbReference type="NCBI Taxonomy" id="2139"/>
    <lineage>
        <taxon>Bacteria</taxon>
        <taxon>Bacillati</taxon>
        <taxon>Mycoplasmatota</taxon>
        <taxon>Mollicutes</taxon>
        <taxon>Entomoplasmatales</taxon>
        <taxon>Spiroplasmataceae</taxon>
        <taxon>Spiroplasma</taxon>
    </lineage>
</organism>
<keyword evidence="6 10" id="KW-0460">Magnesium</keyword>
<evidence type="ECO:0000256" key="7">
    <source>
        <dbReference type="ARBA" id="ARBA00023080"/>
    </source>
</evidence>
<dbReference type="PANTHER" id="PTHR11067">
    <property type="entry name" value="INOSINE TRIPHOSPHATE PYROPHOSPHATASE/HAM1 PROTEIN"/>
    <property type="match status" value="1"/>
</dbReference>
<feature type="binding site" evidence="10">
    <location>
        <begin position="184"/>
        <end position="185"/>
    </location>
    <ligand>
        <name>substrate</name>
    </ligand>
</feature>
<dbReference type="Gene3D" id="3.90.950.10">
    <property type="match status" value="1"/>
</dbReference>
<evidence type="ECO:0000256" key="4">
    <source>
        <dbReference type="ARBA" id="ARBA00022741"/>
    </source>
</evidence>
<dbReference type="InterPro" id="IPR029001">
    <property type="entry name" value="ITPase-like_fam"/>
</dbReference>
<dbReference type="GO" id="GO:0000166">
    <property type="term" value="F:nucleotide binding"/>
    <property type="evidence" value="ECO:0007669"/>
    <property type="project" value="UniProtKB-KW"/>
</dbReference>
<dbReference type="GO" id="GO:0036222">
    <property type="term" value="F:XTP diphosphatase activity"/>
    <property type="evidence" value="ECO:0007669"/>
    <property type="project" value="UniProtKB-UniRule"/>
</dbReference>
<dbReference type="InterPro" id="IPR002637">
    <property type="entry name" value="RdgB/HAM1"/>
</dbReference>
<evidence type="ECO:0000256" key="9">
    <source>
        <dbReference type="ARBA" id="ARBA00052017"/>
    </source>
</evidence>
<dbReference type="GO" id="GO:0036220">
    <property type="term" value="F:ITP diphosphatase activity"/>
    <property type="evidence" value="ECO:0007669"/>
    <property type="project" value="UniProtKB-UniRule"/>
</dbReference>
<dbReference type="GO" id="GO:0009117">
    <property type="term" value="P:nucleotide metabolic process"/>
    <property type="evidence" value="ECO:0007669"/>
    <property type="project" value="UniProtKB-KW"/>
</dbReference>
<comment type="catalytic activity">
    <reaction evidence="10">
        <text>ITP + H2O = IMP + diphosphate + H(+)</text>
        <dbReference type="Rhea" id="RHEA:29399"/>
        <dbReference type="ChEBI" id="CHEBI:15377"/>
        <dbReference type="ChEBI" id="CHEBI:15378"/>
        <dbReference type="ChEBI" id="CHEBI:33019"/>
        <dbReference type="ChEBI" id="CHEBI:58053"/>
        <dbReference type="ChEBI" id="CHEBI:61402"/>
        <dbReference type="EC" id="3.6.1.66"/>
    </reaction>
</comment>
<keyword evidence="13" id="KW-1185">Reference proteome</keyword>
<dbReference type="SUPFAM" id="SSF52972">
    <property type="entry name" value="ITPase-like"/>
    <property type="match status" value="1"/>
</dbReference>
<feature type="binding site" evidence="10">
    <location>
        <position position="69"/>
    </location>
    <ligand>
        <name>Mg(2+)</name>
        <dbReference type="ChEBI" id="CHEBI:18420"/>
    </ligand>
</feature>
<evidence type="ECO:0000256" key="10">
    <source>
        <dbReference type="HAMAP-Rule" id="MF_01405"/>
    </source>
</evidence>